<evidence type="ECO:0000313" key="1">
    <source>
        <dbReference type="EMBL" id="SPM34849.1"/>
    </source>
</evidence>
<organism evidence="1 2">
    <name type="scientific">Mycobacterium rhizamassiliense</name>
    <dbReference type="NCBI Taxonomy" id="1841860"/>
    <lineage>
        <taxon>Bacteria</taxon>
        <taxon>Bacillati</taxon>
        <taxon>Actinomycetota</taxon>
        <taxon>Actinomycetes</taxon>
        <taxon>Mycobacteriales</taxon>
        <taxon>Mycobacteriaceae</taxon>
        <taxon>Mycobacterium</taxon>
    </lineage>
</organism>
<reference evidence="1 2" key="1">
    <citation type="submission" date="2017-01" db="EMBL/GenBank/DDBJ databases">
        <authorList>
            <consortium name="Urmite Genomes"/>
        </authorList>
    </citation>
    <scope>NUCLEOTIDE SEQUENCE [LARGE SCALE GENOMIC DNA]</scope>
    <source>
        <strain evidence="1 2">AB57</strain>
    </source>
</reference>
<accession>A0A2U3NTM0</accession>
<evidence type="ECO:0000313" key="2">
    <source>
        <dbReference type="Proteomes" id="UP000240988"/>
    </source>
</evidence>
<dbReference type="Proteomes" id="UP000240988">
    <property type="component" value="Unassembled WGS sequence"/>
</dbReference>
<gene>
    <name evidence="1" type="ORF">MRAB57_2670</name>
</gene>
<name>A0A2U3NTM0_9MYCO</name>
<feature type="non-terminal residue" evidence="1">
    <location>
        <position position="1"/>
    </location>
</feature>
<protein>
    <submittedName>
        <fullName evidence="1">Uncharacterized protein</fullName>
    </submittedName>
</protein>
<keyword evidence="2" id="KW-1185">Reference proteome</keyword>
<sequence>VQFDPRDDLRHRPAQGKRMRGSLFWEVVAPEEQIGMQVYLYLNDRGRAGYNVVVWGPEAEPLALHLGSGRISDSADLEHLEFDGLSLRQYEPLYACTLAYQRENLVAHNGFRTH</sequence>
<dbReference type="AlphaFoldDB" id="A0A2U3NTM0"/>
<proteinExistence type="predicted"/>
<dbReference type="EMBL" id="FUFA01000004">
    <property type="protein sequence ID" value="SPM34849.1"/>
    <property type="molecule type" value="Genomic_DNA"/>
</dbReference>
<dbReference type="STRING" id="1841860.GCA_900157375_02673"/>